<dbReference type="SUPFAM" id="SSF47473">
    <property type="entry name" value="EF-hand"/>
    <property type="match status" value="1"/>
</dbReference>
<dbReference type="Pfam" id="PF13499">
    <property type="entry name" value="EF-hand_7"/>
    <property type="match status" value="1"/>
</dbReference>
<dbReference type="eggNOG" id="KOG2338">
    <property type="taxonomic scope" value="Eukaryota"/>
</dbReference>
<feature type="non-terminal residue" evidence="3">
    <location>
        <position position="1"/>
    </location>
</feature>
<organism evidence="3 4">
    <name type="scientific">Ostreococcus lucimarinus (strain CCE9901)</name>
    <dbReference type="NCBI Taxonomy" id="436017"/>
    <lineage>
        <taxon>Eukaryota</taxon>
        <taxon>Viridiplantae</taxon>
        <taxon>Chlorophyta</taxon>
        <taxon>Mamiellophyceae</taxon>
        <taxon>Mamiellales</taxon>
        <taxon>Bathycoccaceae</taxon>
        <taxon>Ostreococcus</taxon>
    </lineage>
</organism>
<feature type="non-terminal residue" evidence="3">
    <location>
        <position position="335"/>
    </location>
</feature>
<dbReference type="CDD" id="cd00051">
    <property type="entry name" value="EFh"/>
    <property type="match status" value="1"/>
</dbReference>
<evidence type="ECO:0000313" key="4">
    <source>
        <dbReference type="Proteomes" id="UP000001568"/>
    </source>
</evidence>
<evidence type="ECO:0000313" key="3">
    <source>
        <dbReference type="EMBL" id="ABO94070.1"/>
    </source>
</evidence>
<dbReference type="Pfam" id="PF03372">
    <property type="entry name" value="Exo_endo_phos"/>
    <property type="match status" value="1"/>
</dbReference>
<dbReference type="SUPFAM" id="SSF56219">
    <property type="entry name" value="DNase I-like"/>
    <property type="match status" value="1"/>
</dbReference>
<evidence type="ECO:0000256" key="1">
    <source>
        <dbReference type="ARBA" id="ARBA00022837"/>
    </source>
</evidence>
<dbReference type="PANTHER" id="PTHR12121">
    <property type="entry name" value="CARBON CATABOLITE REPRESSOR PROTEIN 4"/>
    <property type="match status" value="1"/>
</dbReference>
<dbReference type="RefSeq" id="XP_001415778.1">
    <property type="nucleotide sequence ID" value="XM_001415741.1"/>
</dbReference>
<dbReference type="Gene3D" id="1.10.238.10">
    <property type="entry name" value="EF-hand"/>
    <property type="match status" value="1"/>
</dbReference>
<dbReference type="GeneID" id="4999751"/>
<dbReference type="PANTHER" id="PTHR12121:SF31">
    <property type="entry name" value="FAMILY PROTEIN, PUTATIVE, EXPRESSED-RELATED"/>
    <property type="match status" value="1"/>
</dbReference>
<reference evidence="3 4" key="1">
    <citation type="journal article" date="2007" name="Proc. Natl. Acad. Sci. U.S.A.">
        <title>The tiny eukaryote Ostreococcus provides genomic insights into the paradox of plankton speciation.</title>
        <authorList>
            <person name="Palenik B."/>
            <person name="Grimwood J."/>
            <person name="Aerts A."/>
            <person name="Rouze P."/>
            <person name="Salamov A."/>
            <person name="Putnam N."/>
            <person name="Dupont C."/>
            <person name="Jorgensen R."/>
            <person name="Derelle E."/>
            <person name="Rombauts S."/>
            <person name="Zhou K."/>
            <person name="Otillar R."/>
            <person name="Merchant S.S."/>
            <person name="Podell S."/>
            <person name="Gaasterland T."/>
            <person name="Napoli C."/>
            <person name="Gendler K."/>
            <person name="Manuell A."/>
            <person name="Tai V."/>
            <person name="Vallon O."/>
            <person name="Piganeau G."/>
            <person name="Jancek S."/>
            <person name="Heijde M."/>
            <person name="Jabbari K."/>
            <person name="Bowler C."/>
            <person name="Lohr M."/>
            <person name="Robbens S."/>
            <person name="Werner G."/>
            <person name="Dubchak I."/>
            <person name="Pazour G.J."/>
            <person name="Ren Q."/>
            <person name="Paulsen I."/>
            <person name="Delwiche C."/>
            <person name="Schmutz J."/>
            <person name="Rokhsar D."/>
            <person name="Van de Peer Y."/>
            <person name="Moreau H."/>
            <person name="Grigoriev I.V."/>
        </authorList>
    </citation>
    <scope>NUCLEOTIDE SEQUENCE [LARGE SCALE GENOMIC DNA]</scope>
    <source>
        <strain evidence="3 4">CCE9901</strain>
    </source>
</reference>
<dbReference type="AlphaFoldDB" id="A4RQR1"/>
<feature type="domain" description="EF-hand" evidence="2">
    <location>
        <begin position="276"/>
        <end position="304"/>
    </location>
</feature>
<dbReference type="Gene3D" id="3.60.10.10">
    <property type="entry name" value="Endonuclease/exonuclease/phosphatase"/>
    <property type="match status" value="1"/>
</dbReference>
<dbReference type="InterPro" id="IPR002048">
    <property type="entry name" value="EF_hand_dom"/>
</dbReference>
<evidence type="ECO:0000259" key="2">
    <source>
        <dbReference type="PROSITE" id="PS50222"/>
    </source>
</evidence>
<dbReference type="Proteomes" id="UP000001568">
    <property type="component" value="Chromosome 1"/>
</dbReference>
<protein>
    <recommendedName>
        <fullName evidence="2">EF-hand domain-containing protein</fullName>
    </recommendedName>
</protein>
<dbReference type="GO" id="GO:0005509">
    <property type="term" value="F:calcium ion binding"/>
    <property type="evidence" value="ECO:0007669"/>
    <property type="project" value="InterPro"/>
</dbReference>
<accession>A4RQR1</accession>
<feature type="domain" description="EF-hand" evidence="2">
    <location>
        <begin position="311"/>
        <end position="335"/>
    </location>
</feature>
<gene>
    <name evidence="3" type="ORF">OSTLU_3023</name>
</gene>
<dbReference type="OMA" id="FRALWFT"/>
<dbReference type="InterPro" id="IPR050410">
    <property type="entry name" value="CCR4/nocturin_mRNA_transcr"/>
</dbReference>
<dbReference type="InterPro" id="IPR036691">
    <property type="entry name" value="Endo/exonu/phosph_ase_sf"/>
</dbReference>
<dbReference type="GO" id="GO:0000175">
    <property type="term" value="F:3'-5'-RNA exonuclease activity"/>
    <property type="evidence" value="ECO:0007669"/>
    <property type="project" value="TreeGrafter"/>
</dbReference>
<dbReference type="OrthoDB" id="567116at2759"/>
<dbReference type="PROSITE" id="PS50222">
    <property type="entry name" value="EF_HAND_2"/>
    <property type="match status" value="2"/>
</dbReference>
<sequence length="335" mass="37400">DASVRVMTFNVLCPEYKRAGTKENDDARESANVEDALRRNEKILDLIFDASPDVLCVQEFWHANEAMRELWTRRLREASYDAAVTPRTSGRCDGLLTAVKRDRLEVKDARDVLFNDCGDRVAHVARVASKANGRETLVVNTHLLFPHNENSSLIRLREVFKILEFLRELQREPAIGGKKLPIVITGDFNGSSSGRVYRFLTSQGFTNALDVCQGREGCATSWVSHLNHHGECVGVDHMFLLNPSKQVLEIGASWKEAVFAMMRAKIVQQGIVDDVAAFKEFDANSDGSLTKDEFIEFANKIGLCGEKSPGLLTAELEALYEACDKDGNGEIDFQE</sequence>
<name>A4RQR1_OSTLU</name>
<dbReference type="InterPro" id="IPR018247">
    <property type="entry name" value="EF_Hand_1_Ca_BS"/>
</dbReference>
<dbReference type="EMBL" id="CP000581">
    <property type="protein sequence ID" value="ABO94070.1"/>
    <property type="molecule type" value="Genomic_DNA"/>
</dbReference>
<dbReference type="KEGG" id="olu:OSTLU_3023"/>
<dbReference type="HOGENOM" id="CLU_052248_1_0_1"/>
<dbReference type="Gramene" id="ABO94070">
    <property type="protein sequence ID" value="ABO94070"/>
    <property type="gene ID" value="OSTLU_3023"/>
</dbReference>
<dbReference type="InterPro" id="IPR005135">
    <property type="entry name" value="Endo/exonuclease/phosphatase"/>
</dbReference>
<proteinExistence type="predicted"/>
<dbReference type="InterPro" id="IPR011992">
    <property type="entry name" value="EF-hand-dom_pair"/>
</dbReference>
<keyword evidence="1" id="KW-0106">Calcium</keyword>
<dbReference type="PROSITE" id="PS00018">
    <property type="entry name" value="EF_HAND_1"/>
    <property type="match status" value="1"/>
</dbReference>
<keyword evidence="4" id="KW-1185">Reference proteome</keyword>